<evidence type="ECO:0000313" key="4">
    <source>
        <dbReference type="Proteomes" id="UP001448207"/>
    </source>
</evidence>
<keyword evidence="2" id="KW-0472">Membrane</keyword>
<dbReference type="EMBL" id="JBCLYO010000008">
    <property type="protein sequence ID" value="KAL0086402.1"/>
    <property type="molecule type" value="Genomic_DNA"/>
</dbReference>
<sequence>MQILIGVVVAFWLGYLTSSWGLLDHLIHQTQFLYIIGALSTAYFIIFILLERIAESEAQQNPGTSLRTSAREHLQRRGSF</sequence>
<name>A0ABR3B0K1_PHYBL</name>
<reference evidence="3 4" key="1">
    <citation type="submission" date="2024-04" db="EMBL/GenBank/DDBJ databases">
        <title>Symmetric and asymmetric DNA N6-adenine methylation regulates different biological responses in Mucorales.</title>
        <authorList>
            <consortium name="Lawrence Berkeley National Laboratory"/>
            <person name="Lax C."/>
            <person name="Mondo S.J."/>
            <person name="Osorio-Concepcion M."/>
            <person name="Muszewska A."/>
            <person name="Corrochano-Luque M."/>
            <person name="Gutierrez G."/>
            <person name="Riley R."/>
            <person name="Lipzen A."/>
            <person name="Guo J."/>
            <person name="Hundley H."/>
            <person name="Amirebrahimi M."/>
            <person name="Ng V."/>
            <person name="Lorenzo-Gutierrez D."/>
            <person name="Binder U."/>
            <person name="Yang J."/>
            <person name="Song Y."/>
            <person name="Canovas D."/>
            <person name="Navarro E."/>
            <person name="Freitag M."/>
            <person name="Gabaldon T."/>
            <person name="Grigoriev I.V."/>
            <person name="Corrochano L.M."/>
            <person name="Nicolas F.E."/>
            <person name="Garre V."/>
        </authorList>
    </citation>
    <scope>NUCLEOTIDE SEQUENCE [LARGE SCALE GENOMIC DNA]</scope>
    <source>
        <strain evidence="3 4">L51</strain>
    </source>
</reference>
<evidence type="ECO:0000313" key="3">
    <source>
        <dbReference type="EMBL" id="KAL0086402.1"/>
    </source>
</evidence>
<accession>A0ABR3B0K1</accession>
<feature type="transmembrane region" description="Helical" evidence="2">
    <location>
        <begin position="31"/>
        <end position="50"/>
    </location>
</feature>
<feature type="region of interest" description="Disordered" evidence="1">
    <location>
        <begin position="57"/>
        <end position="80"/>
    </location>
</feature>
<evidence type="ECO:0000256" key="2">
    <source>
        <dbReference type="SAM" id="Phobius"/>
    </source>
</evidence>
<organism evidence="3 4">
    <name type="scientific">Phycomyces blakesleeanus</name>
    <dbReference type="NCBI Taxonomy" id="4837"/>
    <lineage>
        <taxon>Eukaryota</taxon>
        <taxon>Fungi</taxon>
        <taxon>Fungi incertae sedis</taxon>
        <taxon>Mucoromycota</taxon>
        <taxon>Mucoromycotina</taxon>
        <taxon>Mucoromycetes</taxon>
        <taxon>Mucorales</taxon>
        <taxon>Phycomycetaceae</taxon>
        <taxon>Phycomyces</taxon>
    </lineage>
</organism>
<gene>
    <name evidence="3" type="ORF">J3Q64DRAFT_1739763</name>
</gene>
<dbReference type="Proteomes" id="UP001448207">
    <property type="component" value="Unassembled WGS sequence"/>
</dbReference>
<proteinExistence type="predicted"/>
<keyword evidence="4" id="KW-1185">Reference proteome</keyword>
<feature type="compositionally biased region" description="Polar residues" evidence="1">
    <location>
        <begin position="57"/>
        <end position="68"/>
    </location>
</feature>
<evidence type="ECO:0000256" key="1">
    <source>
        <dbReference type="SAM" id="MobiDB-lite"/>
    </source>
</evidence>
<keyword evidence="2" id="KW-0812">Transmembrane</keyword>
<keyword evidence="2" id="KW-1133">Transmembrane helix</keyword>
<protein>
    <submittedName>
        <fullName evidence="3">Uncharacterized protein</fullName>
    </submittedName>
</protein>
<comment type="caution">
    <text evidence="3">The sequence shown here is derived from an EMBL/GenBank/DDBJ whole genome shotgun (WGS) entry which is preliminary data.</text>
</comment>
<feature type="compositionally biased region" description="Basic and acidic residues" evidence="1">
    <location>
        <begin position="69"/>
        <end position="80"/>
    </location>
</feature>